<name>A0A2X3HGQ0_9LIST</name>
<sequence>MEDKSTGEIVTLEMDDESNGSLTLENGEIEDIHIDNEGNVYADGELEIEADVEQDDNATPTLLRASKWIYVQTYKYNTTTQGNLRSIALGICSFMPIVGPIYGIVGIIDAARSMGAKTLYVRVKQYRTSGYQFYKYDSYYYTDSKLTKLIKKTSKTKQMW</sequence>
<dbReference type="EMBL" id="UAWT01000019">
    <property type="protein sequence ID" value="SQC69825.1"/>
    <property type="molecule type" value="Genomic_DNA"/>
</dbReference>
<dbReference type="Proteomes" id="UP000250257">
    <property type="component" value="Unassembled WGS sequence"/>
</dbReference>
<dbReference type="RefSeq" id="WP_258404564.1">
    <property type="nucleotide sequence ID" value="NZ_UAWT01000019.1"/>
</dbReference>
<evidence type="ECO:0000313" key="2">
    <source>
        <dbReference type="Proteomes" id="UP000250257"/>
    </source>
</evidence>
<gene>
    <name evidence="1" type="ORF">NCTC13940_01729</name>
</gene>
<reference evidence="1 2" key="1">
    <citation type="submission" date="2018-06" db="EMBL/GenBank/DDBJ databases">
        <authorList>
            <consortium name="Pathogen Informatics"/>
            <person name="Doyle S."/>
        </authorList>
    </citation>
    <scope>NUCLEOTIDE SEQUENCE [LARGE SCALE GENOMIC DNA]</scope>
    <source>
        <strain evidence="1 2">NCTC13940</strain>
    </source>
</reference>
<dbReference type="AlphaFoldDB" id="A0A2X3HGQ0"/>
<proteinExistence type="predicted"/>
<protein>
    <submittedName>
        <fullName evidence="1">Uncharacterized protein</fullName>
    </submittedName>
</protein>
<organism evidence="1 2">
    <name type="scientific">Listeria fleischmannii subsp. fleischmannii</name>
    <dbReference type="NCBI Taxonomy" id="1671902"/>
    <lineage>
        <taxon>Bacteria</taxon>
        <taxon>Bacillati</taxon>
        <taxon>Bacillota</taxon>
        <taxon>Bacilli</taxon>
        <taxon>Bacillales</taxon>
        <taxon>Listeriaceae</taxon>
        <taxon>Listeria</taxon>
    </lineage>
</organism>
<accession>A0A2X3HGQ0</accession>
<evidence type="ECO:0000313" key="1">
    <source>
        <dbReference type="EMBL" id="SQC69825.1"/>
    </source>
</evidence>